<dbReference type="PANTHER" id="PTHR13710:SF154">
    <property type="entry name" value="RECQ HELICASE, PUTATIVE (AFU_ORTHOLOGUE AFUA_6G14720)-RELATED"/>
    <property type="match status" value="1"/>
</dbReference>
<dbReference type="Pfam" id="PF12013">
    <property type="entry name" value="OrsD"/>
    <property type="match status" value="1"/>
</dbReference>
<evidence type="ECO:0000256" key="7">
    <source>
        <dbReference type="SAM" id="MobiDB-lite"/>
    </source>
</evidence>
<gene>
    <name evidence="10" type="ORF">B0A49_13140</name>
</gene>
<dbReference type="InterPro" id="IPR013762">
    <property type="entry name" value="Integrase-like_cat_sf"/>
</dbReference>
<evidence type="ECO:0000256" key="3">
    <source>
        <dbReference type="ARBA" id="ARBA00022840"/>
    </source>
</evidence>
<dbReference type="GO" id="GO:0003677">
    <property type="term" value="F:DNA binding"/>
    <property type="evidence" value="ECO:0007669"/>
    <property type="project" value="InterPro"/>
</dbReference>
<dbReference type="EMBL" id="NAJN01001880">
    <property type="protein sequence ID" value="TKA60633.1"/>
    <property type="molecule type" value="Genomic_DNA"/>
</dbReference>
<dbReference type="GO" id="GO:0043138">
    <property type="term" value="F:3'-5' DNA helicase activity"/>
    <property type="evidence" value="ECO:0007669"/>
    <property type="project" value="UniProtKB-EC"/>
</dbReference>
<dbReference type="PANTHER" id="PTHR13710">
    <property type="entry name" value="DNA HELICASE RECQ FAMILY MEMBER"/>
    <property type="match status" value="1"/>
</dbReference>
<dbReference type="GO" id="GO:0005524">
    <property type="term" value="F:ATP binding"/>
    <property type="evidence" value="ECO:0007669"/>
    <property type="project" value="UniProtKB-KW"/>
</dbReference>
<dbReference type="GO" id="GO:0000724">
    <property type="term" value="P:double-strand break repair via homologous recombination"/>
    <property type="evidence" value="ECO:0007669"/>
    <property type="project" value="TreeGrafter"/>
</dbReference>
<feature type="domain" description="Helicase C-terminal" evidence="9">
    <location>
        <begin position="1293"/>
        <end position="1425"/>
    </location>
</feature>
<keyword evidence="2" id="KW-0547">Nucleotide-binding</keyword>
<dbReference type="GO" id="GO:0005694">
    <property type="term" value="C:chromosome"/>
    <property type="evidence" value="ECO:0007669"/>
    <property type="project" value="TreeGrafter"/>
</dbReference>
<feature type="domain" description="Helicase ATP-binding" evidence="8">
    <location>
        <begin position="1103"/>
        <end position="1260"/>
    </location>
</feature>
<dbReference type="Pfam" id="PF00271">
    <property type="entry name" value="Helicase_C"/>
    <property type="match status" value="1"/>
</dbReference>
<dbReference type="PROSITE" id="PS51192">
    <property type="entry name" value="HELICASE_ATP_BIND_1"/>
    <property type="match status" value="1"/>
</dbReference>
<accession>A0A4U0WE75</accession>
<organism evidence="10 11">
    <name type="scientific">Cryomyces minteri</name>
    <dbReference type="NCBI Taxonomy" id="331657"/>
    <lineage>
        <taxon>Eukaryota</taxon>
        <taxon>Fungi</taxon>
        <taxon>Dikarya</taxon>
        <taxon>Ascomycota</taxon>
        <taxon>Pezizomycotina</taxon>
        <taxon>Dothideomycetes</taxon>
        <taxon>Dothideomycetes incertae sedis</taxon>
        <taxon>Cryomyces</taxon>
    </lineage>
</organism>
<evidence type="ECO:0000256" key="6">
    <source>
        <dbReference type="ARBA" id="ARBA00034808"/>
    </source>
</evidence>
<dbReference type="InterPro" id="IPR001650">
    <property type="entry name" value="Helicase_C-like"/>
</dbReference>
<evidence type="ECO:0000313" key="11">
    <source>
        <dbReference type="Proteomes" id="UP000308768"/>
    </source>
</evidence>
<evidence type="ECO:0000256" key="5">
    <source>
        <dbReference type="ARBA" id="ARBA00034617"/>
    </source>
</evidence>
<feature type="compositionally biased region" description="Acidic residues" evidence="7">
    <location>
        <begin position="386"/>
        <end position="437"/>
    </location>
</feature>
<proteinExistence type="inferred from homology"/>
<keyword evidence="3" id="KW-0067">ATP-binding</keyword>
<dbReference type="OrthoDB" id="3943268at2759"/>
<dbReference type="SMART" id="SM00487">
    <property type="entry name" value="DEXDc"/>
    <property type="match status" value="1"/>
</dbReference>
<keyword evidence="11" id="KW-1185">Reference proteome</keyword>
<comment type="caution">
    <text evidence="10">The sequence shown here is derived from an EMBL/GenBank/DDBJ whole genome shotgun (WGS) entry which is preliminary data.</text>
</comment>
<dbReference type="Gene3D" id="3.40.50.300">
    <property type="entry name" value="P-loop containing nucleotide triphosphate hydrolases"/>
    <property type="match status" value="2"/>
</dbReference>
<feature type="compositionally biased region" description="Basic and acidic residues" evidence="7">
    <location>
        <begin position="373"/>
        <end position="385"/>
    </location>
</feature>
<dbReference type="SMART" id="SM00490">
    <property type="entry name" value="HELICc"/>
    <property type="match status" value="1"/>
</dbReference>
<keyword evidence="4" id="KW-0233">DNA recombination</keyword>
<evidence type="ECO:0000256" key="2">
    <source>
        <dbReference type="ARBA" id="ARBA00022741"/>
    </source>
</evidence>
<dbReference type="InterPro" id="IPR011010">
    <property type="entry name" value="DNA_brk_join_enz"/>
</dbReference>
<dbReference type="InterPro" id="IPR022698">
    <property type="entry name" value="OrsD"/>
</dbReference>
<dbReference type="SUPFAM" id="SSF52540">
    <property type="entry name" value="P-loop containing nucleoside triphosphate hydrolases"/>
    <property type="match status" value="1"/>
</dbReference>
<protein>
    <recommendedName>
        <fullName evidence="6">DNA 3'-5' helicase</fullName>
        <ecNumber evidence="6">5.6.2.4</ecNumber>
    </recommendedName>
</protein>
<dbReference type="Gene3D" id="1.10.443.10">
    <property type="entry name" value="Intergrase catalytic core"/>
    <property type="match status" value="1"/>
</dbReference>
<dbReference type="EC" id="5.6.2.4" evidence="6"/>
<evidence type="ECO:0000313" key="10">
    <source>
        <dbReference type="EMBL" id="TKA60633.1"/>
    </source>
</evidence>
<dbReference type="PROSITE" id="PS51194">
    <property type="entry name" value="HELICASE_CTER"/>
    <property type="match status" value="1"/>
</dbReference>
<dbReference type="Proteomes" id="UP000308768">
    <property type="component" value="Unassembled WGS sequence"/>
</dbReference>
<reference evidence="10 11" key="1">
    <citation type="submission" date="2017-03" db="EMBL/GenBank/DDBJ databases">
        <title>Genomes of endolithic fungi from Antarctica.</title>
        <authorList>
            <person name="Coleine C."/>
            <person name="Masonjones S."/>
            <person name="Stajich J.E."/>
        </authorList>
    </citation>
    <scope>NUCLEOTIDE SEQUENCE [LARGE SCALE GENOMIC DNA]</scope>
    <source>
        <strain evidence="10 11">CCFEE 5187</strain>
    </source>
</reference>
<evidence type="ECO:0000256" key="4">
    <source>
        <dbReference type="ARBA" id="ARBA00023172"/>
    </source>
</evidence>
<dbReference type="InterPro" id="IPR027417">
    <property type="entry name" value="P-loop_NTPase"/>
</dbReference>
<evidence type="ECO:0000259" key="8">
    <source>
        <dbReference type="PROSITE" id="PS51192"/>
    </source>
</evidence>
<comment type="similarity">
    <text evidence="1">Belongs to the helicase family. RecQ subfamily.</text>
</comment>
<dbReference type="STRING" id="331657.A0A4U0WE75"/>
<evidence type="ECO:0000259" key="9">
    <source>
        <dbReference type="PROSITE" id="PS51194"/>
    </source>
</evidence>
<dbReference type="GO" id="GO:0005737">
    <property type="term" value="C:cytoplasm"/>
    <property type="evidence" value="ECO:0007669"/>
    <property type="project" value="TreeGrafter"/>
</dbReference>
<sequence>MEKLVGDADDAFIQAVFAQLEGSTTTFMASHILWDPRTGTQALTAADTTRYTTPLTTTEKEHEPVQKGQQITLTNAELVLQYEPQHKVLICREHHYAVQNLAKHLKVYHVGDAREKRAVVGKYRQYAFLKPVEVPLPEPVGAPFDSLGKPRKAYICDEEECGLISVSRSVVAQHCNKKHKWQSTKADREHWHSLYVQTFFTGGAQRYFTVQYDEVRESGPAESRVGQADKIDNAVILKKWEEARQKHEKELERIDAETAKTDNTLWYKRTGWKEHLAKSNYKHLTYASRLPDKNEWELQQAARLVDILVEKSVSGLRTLHHETRRWLRSAKQAEIDVRPLNRLQNVDSQDLYAGYWKRFICYCLRVAESREESEGRDEDCERRDNEEEEDREEERDREEEEDIEEEDREEEGEEEEEEEEEEEDEGSESENEGDGEEGERGYDEDTLRDARRLFPWRGEQLQLAQNLWQSIRHRQAEGAQVDALLELCSSFIFQSVRINAFDSALVHFCAVLGIDEEMGRLRQANDYSYKLAGLVYCTRVIGVEALLPSAERERQDEEDVKFFLEKRKDFLADGSYSPMSTMISLLAYGKNLAMNHGNAGAVSWSKDGKVMALRGRPIVIERFKSMILEAIVEAERSLWVELMWAGREERFEIGLHKIEDDVTFTKRGVSFISKSSNGLDKGLDWMLGQMRRCGAGRKMRVRGAWQARQVRRYLRKVDRFRELLLFCVHLTGGQPARGTEITSVRFKNGFLQDRNIFVMHGQVVVITRYHKSQSQYDKPKVIPRFLPSRVGQLLAVYLSHVQPFQEHLAVQVEGSGWSEYVWASAQGPWDTTRLTKVITRETQKRLGIRLTTHDYRHTAISIGRKFVSDSFAHGYKEEIGEVEEAEIDTDDALEMSAGRGGEIGINRYGVSSDIVKHLSNRSIDTFRPLSEAWHAFLGLSSYGEKGRKRGAGGAGGIGADGQEYMTPVKRHTSCDAGLVNWGQTARMIAPQPVAASMNLHNGWCFGSNPSTAVHYNSDGLPIPRTTSRVADGFGASWGFPPQIGGQAVTPRSVGQAVTPYTPGPVTMTRQAAGAAVIERAMQKALQRSDVSYRSDEQKSAMETILGWQRTPLVVVLPTGGGKSLLFMVPACLDDPGVTVVVVPYRALIGDLVDRARKAGIDSMAWHHAEQNPAALVFVSADLVGQGDFLDYATRLRAKGLLRRVFVDECHLTFTSSDWRPKLAQVKQVRSLDCSIVLLTATLPPVLQFELERSMVVSTTRYIRACTIRKKTRYLVQECAAGKLVETAIGMCEGMKKHLGRRKGIVYSRSRDQCEQLAEAIGCAYYHAHAANNEEKLKAWLDKGGMIVATSALGTGVDFPGIVYVLHVDMPYGMIDFAQESGRAGRGDEDVDSVILLESGRAERQGRWQVGQSTIDESVMAEFTSTNAARRTRRVSGCSVVITGTVEQRVAARFADLQEKGRGDDERDGV</sequence>
<dbReference type="GO" id="GO:0009378">
    <property type="term" value="F:four-way junction helicase activity"/>
    <property type="evidence" value="ECO:0007669"/>
    <property type="project" value="TreeGrafter"/>
</dbReference>
<dbReference type="InterPro" id="IPR011545">
    <property type="entry name" value="DEAD/DEAH_box_helicase_dom"/>
</dbReference>
<evidence type="ECO:0000256" key="1">
    <source>
        <dbReference type="ARBA" id="ARBA00005446"/>
    </source>
</evidence>
<dbReference type="GO" id="GO:0015074">
    <property type="term" value="P:DNA integration"/>
    <property type="evidence" value="ECO:0007669"/>
    <property type="project" value="InterPro"/>
</dbReference>
<feature type="region of interest" description="Disordered" evidence="7">
    <location>
        <begin position="373"/>
        <end position="444"/>
    </location>
</feature>
<dbReference type="InterPro" id="IPR014001">
    <property type="entry name" value="Helicase_ATP-bd"/>
</dbReference>
<name>A0A4U0WE75_9PEZI</name>
<dbReference type="Pfam" id="PF00270">
    <property type="entry name" value="DEAD"/>
    <property type="match status" value="1"/>
</dbReference>
<comment type="catalytic activity">
    <reaction evidence="5">
        <text>Couples ATP hydrolysis with the unwinding of duplex DNA by translocating in the 3'-5' direction.</text>
        <dbReference type="EC" id="5.6.2.4"/>
    </reaction>
</comment>
<dbReference type="SUPFAM" id="SSF56349">
    <property type="entry name" value="DNA breaking-rejoining enzymes"/>
    <property type="match status" value="1"/>
</dbReference>